<keyword evidence="2" id="KW-1185">Reference proteome</keyword>
<reference evidence="1 2" key="1">
    <citation type="submission" date="2016-11" db="EMBL/GenBank/DDBJ databases">
        <authorList>
            <person name="Jaros S."/>
            <person name="Januszkiewicz K."/>
            <person name="Wedrychowicz H."/>
        </authorList>
    </citation>
    <scope>NUCLEOTIDE SEQUENCE [LARGE SCALE GENOMIC DNA]</scope>
    <source>
        <strain evidence="1 2">DSM 44523</strain>
    </source>
</reference>
<dbReference type="InterPro" id="IPR025680">
    <property type="entry name" value="DddI"/>
</dbReference>
<dbReference type="AlphaFoldDB" id="A0A1M5MHG2"/>
<protein>
    <submittedName>
        <fullName evidence="1">Immunity protein Imm1</fullName>
    </submittedName>
</protein>
<evidence type="ECO:0000313" key="1">
    <source>
        <dbReference type="EMBL" id="SHG76173.1"/>
    </source>
</evidence>
<sequence>MTLEASWRVVDGDVWRTEGLTITTSEQVRQLIVALSRHDTTDARAYLPQRPLLPSGWPDHEIIIGVRGDRGSLLYSDGDIGGWVTLGDGPEDPPVYAEGEFPARCEIPLPELEEALVEMVEAGRRPECVVWQPFEEG</sequence>
<dbReference type="Pfam" id="PF14430">
    <property type="entry name" value="Imm1"/>
    <property type="match status" value="1"/>
</dbReference>
<dbReference type="EMBL" id="FQVN01000013">
    <property type="protein sequence ID" value="SHG76173.1"/>
    <property type="molecule type" value="Genomic_DNA"/>
</dbReference>
<proteinExistence type="predicted"/>
<name>A0A1M5MHG2_STRHI</name>
<dbReference type="RefSeq" id="WP_073489177.1">
    <property type="nucleotide sequence ID" value="NZ_FQVN01000013.1"/>
</dbReference>
<gene>
    <name evidence="1" type="ORF">SAMN05444320_113106</name>
</gene>
<dbReference type="OrthoDB" id="3555686at2"/>
<organism evidence="1 2">
    <name type="scientific">Streptoalloteichus hindustanus</name>
    <dbReference type="NCBI Taxonomy" id="2017"/>
    <lineage>
        <taxon>Bacteria</taxon>
        <taxon>Bacillati</taxon>
        <taxon>Actinomycetota</taxon>
        <taxon>Actinomycetes</taxon>
        <taxon>Pseudonocardiales</taxon>
        <taxon>Pseudonocardiaceae</taxon>
        <taxon>Streptoalloteichus</taxon>
    </lineage>
</organism>
<dbReference type="Proteomes" id="UP000184501">
    <property type="component" value="Unassembled WGS sequence"/>
</dbReference>
<accession>A0A1M5MHG2</accession>
<evidence type="ECO:0000313" key="2">
    <source>
        <dbReference type="Proteomes" id="UP000184501"/>
    </source>
</evidence>